<keyword evidence="2" id="KW-0963">Cytoplasm</keyword>
<comment type="caution">
    <text evidence="8">The sequence shown here is derived from an EMBL/GenBank/DDBJ whole genome shotgun (WGS) entry which is preliminary data.</text>
</comment>
<evidence type="ECO:0000259" key="7">
    <source>
        <dbReference type="Pfam" id="PF16531"/>
    </source>
</evidence>
<evidence type="ECO:0000256" key="3">
    <source>
        <dbReference type="ARBA" id="ARBA00023054"/>
    </source>
</evidence>
<evidence type="ECO:0000256" key="4">
    <source>
        <dbReference type="ARBA" id="ARBA00023212"/>
    </source>
</evidence>
<evidence type="ECO:0000256" key="2">
    <source>
        <dbReference type="ARBA" id="ARBA00022490"/>
    </source>
</evidence>
<sequence length="464" mass="51844">MTGGGGAVAGAAVYASENEQVLYARDVRVRIRPQEREEYSANLTLKLSLQTASSSSSSGSGTRAVVPSSGALMITITDGRDPFFLYTLSLAESDYHTLKTEQRLLVDFQNFPKMITELVAECAHNGGSPPTGGQNMSVYLTVGESTVESTLSIIEANQFREITHLCLRMRKGTDEVLKHYLASKLSHFQQLSERLEETLCNTEKELRRVAAERQSQAEEINLMKAERCQLEQSMKAGHERELAELSERHAREIRDNHHTQLQESSAKAATEAQDKVVALENSLSSSSRKLEAALKELEEDKERYGSTSAEVKRLEKENYTLEKQLSEAGVSLALCKEQLAAKEELANKSKELLEQANQQKSSLEEQIQMYRTSLAQLEEKLSVSFKETTKGNEVIKKLQDQIKAYKSRVKGLKQVMKASAEPRTPSGPMVGSMLHQLMPVQVVLAVWHRTAQQCGFRDWSRRSS</sequence>
<dbReference type="InterPro" id="IPR038558">
    <property type="entry name" value="SAS-6_N_sf"/>
</dbReference>
<dbReference type="GO" id="GO:0005813">
    <property type="term" value="C:centrosome"/>
    <property type="evidence" value="ECO:0007669"/>
    <property type="project" value="UniProtKB-SubCell"/>
</dbReference>
<reference evidence="8 9" key="1">
    <citation type="submission" date="2020-04" db="EMBL/GenBank/DDBJ databases">
        <title>Perkinsus olseni comparative genomics.</title>
        <authorList>
            <person name="Bogema D.R."/>
        </authorList>
    </citation>
    <scope>NUCLEOTIDE SEQUENCE [LARGE SCALE GENOMIC DNA]</scope>
    <source>
        <strain evidence="8">00978-12</strain>
    </source>
</reference>
<dbReference type="OrthoDB" id="49058at2759"/>
<proteinExistence type="predicted"/>
<keyword evidence="4" id="KW-0206">Cytoskeleton</keyword>
<dbReference type="InterPro" id="IPR032396">
    <property type="entry name" value="SAS-6_N"/>
</dbReference>
<protein>
    <submittedName>
        <fullName evidence="8">Spindle assembly abnormal protein 6</fullName>
    </submittedName>
</protein>
<dbReference type="EMBL" id="JABANP010000113">
    <property type="protein sequence ID" value="KAF4689854.1"/>
    <property type="molecule type" value="Genomic_DNA"/>
</dbReference>
<dbReference type="Proteomes" id="UP000541610">
    <property type="component" value="Unassembled WGS sequence"/>
</dbReference>
<evidence type="ECO:0000256" key="1">
    <source>
        <dbReference type="ARBA" id="ARBA00004300"/>
    </source>
</evidence>
<comment type="subcellular location">
    <subcellularLocation>
        <location evidence="1">Cytoplasm</location>
        <location evidence="1">Cytoskeleton</location>
        <location evidence="1">Microtubule organizing center</location>
        <location evidence="1">Centrosome</location>
    </subcellularLocation>
</comment>
<evidence type="ECO:0000256" key="6">
    <source>
        <dbReference type="SAM" id="Coils"/>
    </source>
</evidence>
<dbReference type="CDD" id="cd10142">
    <property type="entry name" value="HD_SAS6_N"/>
    <property type="match status" value="1"/>
</dbReference>
<evidence type="ECO:0000256" key="5">
    <source>
        <dbReference type="ARBA" id="ARBA00023306"/>
    </source>
</evidence>
<dbReference type="PANTHER" id="PTHR44281:SF2">
    <property type="entry name" value="SPINDLE ASSEMBLY ABNORMAL PROTEIN 6 HOMOLOG"/>
    <property type="match status" value="1"/>
</dbReference>
<dbReference type="Gene3D" id="2.170.210.20">
    <property type="entry name" value="Spindle assembly abnormal protein 6, N-terminal domain"/>
    <property type="match status" value="1"/>
</dbReference>
<name>A0A7J6P134_PEROL</name>
<dbReference type="Pfam" id="PF16531">
    <property type="entry name" value="SAS-6_N"/>
    <property type="match status" value="1"/>
</dbReference>
<feature type="domain" description="Spindle assembly abnormal protein 6 N-terminal" evidence="7">
    <location>
        <begin position="21"/>
        <end position="169"/>
    </location>
</feature>
<accession>A0A7J6P134</accession>
<dbReference type="PANTHER" id="PTHR44281">
    <property type="entry name" value="SPINDLE ASSEMBLY ABNORMAL PROTEIN 6 HOMOLOG"/>
    <property type="match status" value="1"/>
</dbReference>
<keyword evidence="5" id="KW-0131">Cell cycle</keyword>
<keyword evidence="3 6" id="KW-0175">Coiled coil</keyword>
<gene>
    <name evidence="8" type="primary">SASS6_1</name>
    <name evidence="8" type="ORF">FOZ60_001046</name>
</gene>
<dbReference type="AlphaFoldDB" id="A0A7J6P134"/>
<feature type="coiled-coil region" evidence="6">
    <location>
        <begin position="206"/>
        <end position="415"/>
    </location>
</feature>
<evidence type="ECO:0000313" key="8">
    <source>
        <dbReference type="EMBL" id="KAF4689854.1"/>
    </source>
</evidence>
<organism evidence="8 9">
    <name type="scientific">Perkinsus olseni</name>
    <name type="common">Perkinsus atlanticus</name>
    <dbReference type="NCBI Taxonomy" id="32597"/>
    <lineage>
        <taxon>Eukaryota</taxon>
        <taxon>Sar</taxon>
        <taxon>Alveolata</taxon>
        <taxon>Perkinsozoa</taxon>
        <taxon>Perkinsea</taxon>
        <taxon>Perkinsida</taxon>
        <taxon>Perkinsidae</taxon>
        <taxon>Perkinsus</taxon>
    </lineage>
</organism>
<evidence type="ECO:0000313" key="9">
    <source>
        <dbReference type="Proteomes" id="UP000541610"/>
    </source>
</evidence>